<accession>A0A286N2V5</accession>
<dbReference type="EMBL" id="MF185718">
    <property type="protein sequence ID" value="ASX98712.1"/>
    <property type="molecule type" value="Genomic_DNA"/>
</dbReference>
<dbReference type="Proteomes" id="UP000225683">
    <property type="component" value="Genome"/>
</dbReference>
<sequence length="81" mass="9330">MLKFRNALARFAAWFAGNPPVHTPPAPPKTRLEELHDQRMEKVYARAMAALESRPKDMTDKDRLIFARSIVNMLERNVHAS</sequence>
<reference evidence="1 2" key="1">
    <citation type="submission" date="2017-06" db="EMBL/GenBank/DDBJ databases">
        <authorList>
            <person name="Conboy A.J."/>
            <person name="Conboy D.B."/>
            <person name="Kulkosky J."/>
            <person name="Cross T."/>
            <person name="Moy E.A."/>
            <person name="Stoner T.H."/>
            <person name="Garlena R.A."/>
            <person name="Russell D.A."/>
            <person name="Pope W.H."/>
            <person name="Jacobs-Sera D."/>
            <person name="Hatfull G.F."/>
        </authorList>
    </citation>
    <scope>NUCLEOTIDE SEQUENCE [LARGE SCALE GENOMIC DNA]</scope>
</reference>
<name>A0A286N2V5_9CAUD</name>
<gene>
    <name evidence="1" type="primary">41</name>
    <name evidence="1" type="ORF">SEA_COLUCCI_41</name>
</gene>
<evidence type="ECO:0000313" key="1">
    <source>
        <dbReference type="EMBL" id="ASX98712.1"/>
    </source>
</evidence>
<keyword evidence="2" id="KW-1185">Reference proteome</keyword>
<dbReference type="KEGG" id="vg:40086143"/>
<dbReference type="OrthoDB" id="39850at10239"/>
<organism evidence="1 2">
    <name type="scientific">Arthrobacter phage Colucci</name>
    <dbReference type="NCBI Taxonomy" id="2015834"/>
    <lineage>
        <taxon>Viruses</taxon>
        <taxon>Duplodnaviria</taxon>
        <taxon>Heunggongvirae</taxon>
        <taxon>Uroviricota</taxon>
        <taxon>Caudoviricetes</taxon>
        <taxon>Klausavirus</taxon>
        <taxon>Klausavirus colucci</taxon>
    </lineage>
</organism>
<proteinExistence type="predicted"/>
<dbReference type="GeneID" id="40086143"/>
<dbReference type="RefSeq" id="YP_009610055.1">
    <property type="nucleotide sequence ID" value="NC_042000.1"/>
</dbReference>
<evidence type="ECO:0000313" key="2">
    <source>
        <dbReference type="Proteomes" id="UP000225683"/>
    </source>
</evidence>
<protein>
    <submittedName>
        <fullName evidence="1">Uncharacterized protein</fullName>
    </submittedName>
</protein>